<dbReference type="Proteomes" id="UP000278085">
    <property type="component" value="Unassembled WGS sequence"/>
</dbReference>
<proteinExistence type="predicted"/>
<dbReference type="OrthoDB" id="8754461at2"/>
<protein>
    <submittedName>
        <fullName evidence="2">PEP-CTERM sorting domain-containing protein</fullName>
    </submittedName>
</protein>
<name>A0A430HI54_9BURK</name>
<evidence type="ECO:0000313" key="2">
    <source>
        <dbReference type="EMBL" id="RSZ57181.1"/>
    </source>
</evidence>
<dbReference type="EMBL" id="RXLQ01000011">
    <property type="protein sequence ID" value="RSZ57181.1"/>
    <property type="molecule type" value="Genomic_DNA"/>
</dbReference>
<keyword evidence="1" id="KW-0732">Signal</keyword>
<evidence type="ECO:0000256" key="1">
    <source>
        <dbReference type="SAM" id="SignalP"/>
    </source>
</evidence>
<dbReference type="RefSeq" id="WP_126075950.1">
    <property type="nucleotide sequence ID" value="NZ_CP051166.1"/>
</dbReference>
<sequence length="248" mass="26013">MNMMTRLLMVAALALISVAAAAHTPARIDTAAFSIVNPWSASAEVLLSDADGVTRIGLASAASDLSAATSSYQQGSFYGGLFEVTVHAGYRVTGFAFSGIFEGMLEVPPNPDGSPGDGVAYNSGYVEFSAGSRPYGVLYSEHAQRIDMLDGAVPFSMASGPLALSSDFNLSLQGLIMVSAYPTVTPEHPEGIDSFASMRLANPMFTIYTTAVPEPASYAMLLAGMAVLETRRRRLERCRCSAAKSGAA</sequence>
<dbReference type="NCBIfam" id="TIGR02595">
    <property type="entry name" value="PEP_CTERM"/>
    <property type="match status" value="1"/>
</dbReference>
<feature type="chain" id="PRO_5018972927" evidence="1">
    <location>
        <begin position="23"/>
        <end position="248"/>
    </location>
</feature>
<comment type="caution">
    <text evidence="2">The sequence shown here is derived from an EMBL/GenBank/DDBJ whole genome shotgun (WGS) entry which is preliminary data.</text>
</comment>
<evidence type="ECO:0000313" key="3">
    <source>
        <dbReference type="Proteomes" id="UP000278085"/>
    </source>
</evidence>
<accession>A0A430HI54</accession>
<dbReference type="InterPro" id="IPR013424">
    <property type="entry name" value="Ice-binding_C"/>
</dbReference>
<keyword evidence="3" id="KW-1185">Reference proteome</keyword>
<organism evidence="2 3">
    <name type="scientific">Massilia atriviolacea</name>
    <dbReference type="NCBI Taxonomy" id="2495579"/>
    <lineage>
        <taxon>Bacteria</taxon>
        <taxon>Pseudomonadati</taxon>
        <taxon>Pseudomonadota</taxon>
        <taxon>Betaproteobacteria</taxon>
        <taxon>Burkholderiales</taxon>
        <taxon>Oxalobacteraceae</taxon>
        <taxon>Telluria group</taxon>
        <taxon>Massilia</taxon>
    </lineage>
</organism>
<feature type="signal peptide" evidence="1">
    <location>
        <begin position="1"/>
        <end position="22"/>
    </location>
</feature>
<gene>
    <name evidence="2" type="ORF">EJB06_20900</name>
</gene>
<dbReference type="AlphaFoldDB" id="A0A430HI54"/>
<reference evidence="2 3" key="1">
    <citation type="submission" date="2018-12" db="EMBL/GenBank/DDBJ databases">
        <authorList>
            <person name="Yang E."/>
        </authorList>
    </citation>
    <scope>NUCLEOTIDE SEQUENCE [LARGE SCALE GENOMIC DNA]</scope>
    <source>
        <strain evidence="2 3">SOD</strain>
    </source>
</reference>